<proteinExistence type="predicted"/>
<dbReference type="PANTHER" id="PTHR31001:SF76">
    <property type="entry name" value="ZN(2)-C6 FUNGAL-TYPE DOMAIN-CONTAINING PROTEIN"/>
    <property type="match status" value="1"/>
</dbReference>
<dbReference type="SMART" id="SM00066">
    <property type="entry name" value="GAL4"/>
    <property type="match status" value="1"/>
</dbReference>
<evidence type="ECO:0000256" key="3">
    <source>
        <dbReference type="ARBA" id="ARBA00023125"/>
    </source>
</evidence>
<dbReference type="CDD" id="cd12148">
    <property type="entry name" value="fungal_TF_MHR"/>
    <property type="match status" value="1"/>
</dbReference>
<reference evidence="9" key="1">
    <citation type="journal article" date="2015" name="Genome Announc.">
        <title>Genome sequence of the AIDS-associated pathogen Penicillium marneffei (ATCC18224) and its near taxonomic relative Talaromyces stipitatus (ATCC10500).</title>
        <authorList>
            <person name="Nierman W.C."/>
            <person name="Fedorova-Abrams N.D."/>
            <person name="Andrianopoulos A."/>
        </authorList>
    </citation>
    <scope>NUCLEOTIDE SEQUENCE [LARGE SCALE GENOMIC DNA]</scope>
    <source>
        <strain evidence="9">ATCC 18224 / CBS 334.59 / QM 7333</strain>
    </source>
</reference>
<feature type="region of interest" description="Disordered" evidence="6">
    <location>
        <begin position="668"/>
        <end position="691"/>
    </location>
</feature>
<dbReference type="GO" id="GO:0003677">
    <property type="term" value="F:DNA binding"/>
    <property type="evidence" value="ECO:0007669"/>
    <property type="project" value="UniProtKB-KW"/>
</dbReference>
<organism evidence="8 9">
    <name type="scientific">Talaromyces marneffei (strain ATCC 18224 / CBS 334.59 / QM 7333)</name>
    <name type="common">Penicillium marneffei</name>
    <dbReference type="NCBI Taxonomy" id="441960"/>
    <lineage>
        <taxon>Eukaryota</taxon>
        <taxon>Fungi</taxon>
        <taxon>Dikarya</taxon>
        <taxon>Ascomycota</taxon>
        <taxon>Pezizomycotina</taxon>
        <taxon>Eurotiomycetes</taxon>
        <taxon>Eurotiomycetidae</taxon>
        <taxon>Eurotiales</taxon>
        <taxon>Trichocomaceae</taxon>
        <taxon>Talaromyces</taxon>
        <taxon>Talaromyces sect. Talaromyces</taxon>
    </lineage>
</organism>
<dbReference type="HOGENOM" id="CLU_013987_1_1_1"/>
<dbReference type="AlphaFoldDB" id="B6QSF8"/>
<feature type="compositionally biased region" description="Low complexity" evidence="6">
    <location>
        <begin position="97"/>
        <end position="115"/>
    </location>
</feature>
<dbReference type="PANTHER" id="PTHR31001">
    <property type="entry name" value="UNCHARACTERIZED TRANSCRIPTIONAL REGULATORY PROTEIN"/>
    <property type="match status" value="1"/>
</dbReference>
<evidence type="ECO:0000256" key="6">
    <source>
        <dbReference type="SAM" id="MobiDB-lite"/>
    </source>
</evidence>
<name>B6QSF8_TALMQ</name>
<dbReference type="STRING" id="441960.B6QSF8"/>
<evidence type="ECO:0000256" key="1">
    <source>
        <dbReference type="ARBA" id="ARBA00004123"/>
    </source>
</evidence>
<dbReference type="OrthoDB" id="410267at2759"/>
<dbReference type="VEuPathDB" id="FungiDB:PMAA_001230"/>
<accession>B6QSF8</accession>
<dbReference type="Proteomes" id="UP000001294">
    <property type="component" value="Unassembled WGS sequence"/>
</dbReference>
<keyword evidence="4" id="KW-0804">Transcription</keyword>
<dbReference type="GO" id="GO:0008270">
    <property type="term" value="F:zinc ion binding"/>
    <property type="evidence" value="ECO:0007669"/>
    <property type="project" value="InterPro"/>
</dbReference>
<feature type="domain" description="Zn(2)-C6 fungal-type" evidence="7">
    <location>
        <begin position="11"/>
        <end position="40"/>
    </location>
</feature>
<evidence type="ECO:0000313" key="9">
    <source>
        <dbReference type="Proteomes" id="UP000001294"/>
    </source>
</evidence>
<dbReference type="Gene3D" id="4.10.240.10">
    <property type="entry name" value="Zn(2)-C6 fungal-type DNA-binding domain"/>
    <property type="match status" value="1"/>
</dbReference>
<dbReference type="PROSITE" id="PS00463">
    <property type="entry name" value="ZN2_CY6_FUNGAL_1"/>
    <property type="match status" value="1"/>
</dbReference>
<dbReference type="EMBL" id="DS995905">
    <property type="protein sequence ID" value="EEA19325.1"/>
    <property type="molecule type" value="Genomic_DNA"/>
</dbReference>
<evidence type="ECO:0000256" key="4">
    <source>
        <dbReference type="ARBA" id="ARBA00023163"/>
    </source>
</evidence>
<sequence>MSFSVRRKRLTCSECTRRKVKCDKTLPCRNCLVKGINCTRPRGHVDLPVDTPSPSYDIRTETTPEENPNRALLSLVESLTAKVSSLESRLHQQQTALSERMSSEPLPLSSSASTPVIPQNIGADNIEVEEATTQSSSEVEDAATILEFLAWGRRKDPKYQDLITIGDGNIPQHSPRDVDMENYTPFFPSKTTLRAYLQSLLPGRSHLYTLAKYHCDCLLWYHGSFHAVVFSKSLDDFFNKKNGQIQLSDTELQWASLLFAIISGSVTCAPRSLVLTWGFNDDERKELSHRWFQAMNLCLQYSDYMSTHSIFSVQAIATVTHSAHMLGHSNSHPVLLASAVRIAQSMGLHRLGAEVEDTDLQNLIDRELGRRVWCQLCTQDWFSIPFTESYLINRTSFNTAKPRNCNDEDMIVKSDDTPTTTNYMRHHYDVAALMPQVQDAIVTSNTLYTRYEKVLEYDQQLRLLATVGLPYYLQNVPLDPSWPCYVPWARRALAISTSHKVIMIHRKFLGMSFVNPMFSRTRRTCVAAARTIVKELRETGSDGGPVLWIHHAFVVTAGIILCLDMIHSPESSPECDEHRRLVQDGLRMLSVCETNMIAKRGVPLLQAMLANEQRIRRKTLHQIEPQNEIISNKTERRNIDISEIIRHFYQQDRLKFSATSTRLHQNADWFDDDNQGSWPPAEGRPNTEGRVIIPPPGNESIYGIDFPDNFEEMFALAANYIT</sequence>
<dbReference type="InterPro" id="IPR036864">
    <property type="entry name" value="Zn2-C6_fun-type_DNA-bd_sf"/>
</dbReference>
<dbReference type="GO" id="GO:0000981">
    <property type="term" value="F:DNA-binding transcription factor activity, RNA polymerase II-specific"/>
    <property type="evidence" value="ECO:0007669"/>
    <property type="project" value="InterPro"/>
</dbReference>
<dbReference type="InterPro" id="IPR001138">
    <property type="entry name" value="Zn2Cys6_DnaBD"/>
</dbReference>
<dbReference type="PROSITE" id="PS50048">
    <property type="entry name" value="ZN2_CY6_FUNGAL_2"/>
    <property type="match status" value="1"/>
</dbReference>
<evidence type="ECO:0000313" key="8">
    <source>
        <dbReference type="EMBL" id="EEA19325.1"/>
    </source>
</evidence>
<evidence type="ECO:0000256" key="5">
    <source>
        <dbReference type="ARBA" id="ARBA00023242"/>
    </source>
</evidence>
<evidence type="ECO:0000259" key="7">
    <source>
        <dbReference type="PROSITE" id="PS50048"/>
    </source>
</evidence>
<keyword evidence="3" id="KW-0238">DNA-binding</keyword>
<feature type="region of interest" description="Disordered" evidence="6">
    <location>
        <begin position="93"/>
        <end position="118"/>
    </location>
</feature>
<dbReference type="Pfam" id="PF00172">
    <property type="entry name" value="Zn_clus"/>
    <property type="match status" value="1"/>
</dbReference>
<dbReference type="PhylomeDB" id="B6QSF8"/>
<dbReference type="InterPro" id="IPR050613">
    <property type="entry name" value="Sec_Metabolite_Reg"/>
</dbReference>
<keyword evidence="2" id="KW-0805">Transcription regulation</keyword>
<keyword evidence="9" id="KW-1185">Reference proteome</keyword>
<gene>
    <name evidence="8" type="ORF">PMAA_001230</name>
</gene>
<protein>
    <recommendedName>
        <fullName evidence="7">Zn(2)-C6 fungal-type domain-containing protein</fullName>
    </recommendedName>
</protein>
<comment type="subcellular location">
    <subcellularLocation>
        <location evidence="1">Nucleus</location>
    </subcellularLocation>
</comment>
<keyword evidence="5" id="KW-0539">Nucleus</keyword>
<dbReference type="CDD" id="cd00067">
    <property type="entry name" value="GAL4"/>
    <property type="match status" value="1"/>
</dbReference>
<dbReference type="SUPFAM" id="SSF57701">
    <property type="entry name" value="Zn2/Cys6 DNA-binding domain"/>
    <property type="match status" value="1"/>
</dbReference>
<evidence type="ECO:0000256" key="2">
    <source>
        <dbReference type="ARBA" id="ARBA00023015"/>
    </source>
</evidence>
<dbReference type="GO" id="GO:0005634">
    <property type="term" value="C:nucleus"/>
    <property type="evidence" value="ECO:0007669"/>
    <property type="project" value="UniProtKB-SubCell"/>
</dbReference>